<dbReference type="PATRIC" id="fig|888019.4.peg.2207"/>
<dbReference type="Proteomes" id="UP000017174">
    <property type="component" value="Unassembled WGS sequence"/>
</dbReference>
<sequence length="48" mass="5115">MEGPGTRGGFPGAFPFLDAAHLIPRKTPQCGFVWVEVFGFYGELPGGC</sequence>
<dbReference type="HOGENOM" id="CLU_3157389_0_0_11"/>
<reference evidence="1 2" key="1">
    <citation type="submission" date="2013-08" db="EMBL/GenBank/DDBJ databases">
        <authorList>
            <person name="Weinstock G."/>
            <person name="Sodergren E."/>
            <person name="Wylie T."/>
            <person name="Fulton L."/>
            <person name="Fulton R."/>
            <person name="Fronick C."/>
            <person name="O'Laughlin M."/>
            <person name="Godfrey J."/>
            <person name="Miner T."/>
            <person name="Herter B."/>
            <person name="Appelbaum E."/>
            <person name="Cordes M."/>
            <person name="Lek S."/>
            <person name="Wollam A."/>
            <person name="Pepin K.H."/>
            <person name="Palsikar V.B."/>
            <person name="Mitreva M."/>
            <person name="Wilson R.K."/>
        </authorList>
    </citation>
    <scope>NUCLEOTIDE SEQUENCE [LARGE SCALE GENOMIC DNA]</scope>
    <source>
        <strain evidence="1 2">F0184</strain>
    </source>
</reference>
<name>U7UW74_9MICC</name>
<dbReference type="AlphaFoldDB" id="U7UW74"/>
<protein>
    <submittedName>
        <fullName evidence="1">Uncharacterized protein</fullName>
    </submittedName>
</protein>
<dbReference type="EMBL" id="AXZG01000081">
    <property type="protein sequence ID" value="ERT63139.1"/>
    <property type="molecule type" value="Genomic_DNA"/>
</dbReference>
<comment type="caution">
    <text evidence="1">The sequence shown here is derived from an EMBL/GenBank/DDBJ whole genome shotgun (WGS) entry which is preliminary data.</text>
</comment>
<accession>U7UW74</accession>
<evidence type="ECO:0000313" key="2">
    <source>
        <dbReference type="Proteomes" id="UP000017174"/>
    </source>
</evidence>
<organism evidence="1 2">
    <name type="scientific">Rothia aeria F0184</name>
    <dbReference type="NCBI Taxonomy" id="888019"/>
    <lineage>
        <taxon>Bacteria</taxon>
        <taxon>Bacillati</taxon>
        <taxon>Actinomycetota</taxon>
        <taxon>Actinomycetes</taxon>
        <taxon>Micrococcales</taxon>
        <taxon>Micrococcaceae</taxon>
        <taxon>Rothia</taxon>
    </lineage>
</organism>
<gene>
    <name evidence="1" type="ORF">HMPREF0742_02698</name>
</gene>
<evidence type="ECO:0000313" key="1">
    <source>
        <dbReference type="EMBL" id="ERT63139.1"/>
    </source>
</evidence>
<proteinExistence type="predicted"/>